<evidence type="ECO:0000313" key="2">
    <source>
        <dbReference type="Proteomes" id="UP000611762"/>
    </source>
</evidence>
<dbReference type="InterPro" id="IPR008772">
    <property type="entry name" value="Phosphonate_metab_PhnH"/>
</dbReference>
<accession>A0A926HXM1</accession>
<dbReference type="GO" id="GO:0016829">
    <property type="term" value="F:lyase activity"/>
    <property type="evidence" value="ECO:0007669"/>
    <property type="project" value="UniProtKB-KW"/>
</dbReference>
<organism evidence="1 2">
    <name type="scientific">Congzhengia minquanensis</name>
    <dbReference type="NCBI Taxonomy" id="2763657"/>
    <lineage>
        <taxon>Bacteria</taxon>
        <taxon>Bacillati</taxon>
        <taxon>Bacillota</taxon>
        <taxon>Clostridia</taxon>
        <taxon>Eubacteriales</taxon>
        <taxon>Oscillospiraceae</taxon>
        <taxon>Congzhengia</taxon>
    </lineage>
</organism>
<dbReference type="NCBIfam" id="TIGR03292">
    <property type="entry name" value="PhnH_redo"/>
    <property type="match status" value="1"/>
</dbReference>
<evidence type="ECO:0000313" key="1">
    <source>
        <dbReference type="EMBL" id="MBC8540214.1"/>
    </source>
</evidence>
<comment type="caution">
    <text evidence="1">The sequence shown here is derived from an EMBL/GenBank/DDBJ whole genome shotgun (WGS) entry which is preliminary data.</text>
</comment>
<dbReference type="EMBL" id="JACRSU010000001">
    <property type="protein sequence ID" value="MBC8540214.1"/>
    <property type="molecule type" value="Genomic_DNA"/>
</dbReference>
<keyword evidence="2" id="KW-1185">Reference proteome</keyword>
<dbReference type="RefSeq" id="WP_177462353.1">
    <property type="nucleotide sequence ID" value="NZ_JACRSU010000001.1"/>
</dbReference>
<dbReference type="AlphaFoldDB" id="A0A926HXM1"/>
<name>A0A926HXM1_9FIRM</name>
<keyword evidence="1" id="KW-0456">Lyase</keyword>
<dbReference type="Pfam" id="PF05845">
    <property type="entry name" value="PhnH"/>
    <property type="match status" value="1"/>
</dbReference>
<reference evidence="1" key="1">
    <citation type="submission" date="2020-08" db="EMBL/GenBank/DDBJ databases">
        <title>Genome public.</title>
        <authorList>
            <person name="Liu C."/>
            <person name="Sun Q."/>
        </authorList>
    </citation>
    <scope>NUCLEOTIDE SEQUENCE</scope>
    <source>
        <strain evidence="1">H8</strain>
    </source>
</reference>
<sequence>MITENQFDMVFDCQQVFKALMNALARPGKIFSISENAEKIGEKNAPLIAAGLTLLDNWKKFFVCDAPQLQEKLHEMSYGQPGTVAEADYIFMPKESTSLSVCRQILSQAKIGTLAEPHKSAAVFVMTDSLEGGEERELSGPGIDGTIRITLPDEGRMWIEERQKMEFEFPCGLELYFVTPQGDLMGVPRKTRIGGVSKWDM</sequence>
<protein>
    <submittedName>
        <fullName evidence="1">Phosphonate C-P lyase system protein PhnH</fullName>
    </submittedName>
</protein>
<proteinExistence type="predicted"/>
<dbReference type="InterPro" id="IPR038058">
    <property type="entry name" value="PhnH-like_sp"/>
</dbReference>
<gene>
    <name evidence="1" type="primary">phnH</name>
    <name evidence="1" type="ORF">H8698_04400</name>
</gene>
<dbReference type="Gene3D" id="3.40.50.11310">
    <property type="entry name" value="Bacterial phosphonate metabolism protein PhnH"/>
    <property type="match status" value="1"/>
</dbReference>
<dbReference type="Proteomes" id="UP000611762">
    <property type="component" value="Unassembled WGS sequence"/>
</dbReference>
<dbReference type="GO" id="GO:0019634">
    <property type="term" value="P:organic phosphonate metabolic process"/>
    <property type="evidence" value="ECO:0007669"/>
    <property type="project" value="InterPro"/>
</dbReference>
<dbReference type="SUPFAM" id="SSF159709">
    <property type="entry name" value="PhnH-like"/>
    <property type="match status" value="1"/>
</dbReference>